<dbReference type="SFLD" id="SFLDG01082">
    <property type="entry name" value="B12-binding_domain_containing"/>
    <property type="match status" value="1"/>
</dbReference>
<dbReference type="Proteomes" id="UP000430508">
    <property type="component" value="Chromosome"/>
</dbReference>
<dbReference type="RefSeq" id="WP_019225956.1">
    <property type="nucleotide sequence ID" value="NZ_CP046996.1"/>
</dbReference>
<protein>
    <submittedName>
        <fullName evidence="2">Coproporphyrinogen dehydrogenase HemZ</fullName>
        <ecNumber evidence="2">1.3.98.3</ecNumber>
    </submittedName>
</protein>
<dbReference type="SFLD" id="SFLDG01065">
    <property type="entry name" value="anaerobic_coproporphyrinogen-I"/>
    <property type="match status" value="1"/>
</dbReference>
<dbReference type="GO" id="GO:0051539">
    <property type="term" value="F:4 iron, 4 sulfur cluster binding"/>
    <property type="evidence" value="ECO:0007669"/>
    <property type="project" value="TreeGrafter"/>
</dbReference>
<dbReference type="SUPFAM" id="SSF102114">
    <property type="entry name" value="Radical SAM enzymes"/>
    <property type="match status" value="1"/>
</dbReference>
<dbReference type="NCBIfam" id="TIGR03994">
    <property type="entry name" value="rSAM_HemZ"/>
    <property type="match status" value="1"/>
</dbReference>
<dbReference type="Gene3D" id="3.80.30.20">
    <property type="entry name" value="tm_1862 like domain"/>
    <property type="match status" value="1"/>
</dbReference>
<dbReference type="GO" id="GO:0051989">
    <property type="term" value="F:coproporphyrinogen dehydrogenase activity"/>
    <property type="evidence" value="ECO:0007669"/>
    <property type="project" value="UniProtKB-EC"/>
</dbReference>
<dbReference type="CDD" id="cd01335">
    <property type="entry name" value="Radical_SAM"/>
    <property type="match status" value="1"/>
</dbReference>
<dbReference type="InterPro" id="IPR023995">
    <property type="entry name" value="HemZ"/>
</dbReference>
<reference evidence="2 3" key="1">
    <citation type="submission" date="2019-12" db="EMBL/GenBank/DDBJ databases">
        <title>Sequence classification of anaerobic respiratory reductive dehalogenases: First we see many, then we see few.</title>
        <authorList>
            <person name="Molenda O."/>
            <person name="Puentes Jacome L.A."/>
            <person name="Cao X."/>
            <person name="Nesbo C.L."/>
            <person name="Tang S."/>
            <person name="Morson N."/>
            <person name="Patron J."/>
            <person name="Lomheim L."/>
            <person name="Wishart D.S."/>
            <person name="Edwards E.A."/>
        </authorList>
    </citation>
    <scope>NUCLEOTIDE SEQUENCE [LARGE SCALE GENOMIC DNA]</scope>
    <source>
        <strain evidence="2 3">12DCA</strain>
    </source>
</reference>
<dbReference type="SFLD" id="SFLDF00310">
    <property type="entry name" value="oxygen-independent_coproporphy"/>
    <property type="match status" value="1"/>
</dbReference>
<dbReference type="GO" id="GO:0005737">
    <property type="term" value="C:cytoplasm"/>
    <property type="evidence" value="ECO:0007669"/>
    <property type="project" value="TreeGrafter"/>
</dbReference>
<dbReference type="InterPro" id="IPR058240">
    <property type="entry name" value="rSAM_sf"/>
</dbReference>
<dbReference type="PROSITE" id="PS51918">
    <property type="entry name" value="RADICAL_SAM"/>
    <property type="match status" value="1"/>
</dbReference>
<dbReference type="AlphaFoldDB" id="A0A857DJR8"/>
<dbReference type="SMART" id="SM00729">
    <property type="entry name" value="Elp3"/>
    <property type="match status" value="1"/>
</dbReference>
<dbReference type="InterPro" id="IPR034505">
    <property type="entry name" value="Coproporphyrinogen-III_oxidase"/>
</dbReference>
<dbReference type="PANTHER" id="PTHR13932">
    <property type="entry name" value="COPROPORPHYRINIGEN III OXIDASE"/>
    <property type="match status" value="1"/>
</dbReference>
<dbReference type="EMBL" id="CP046996">
    <property type="protein sequence ID" value="QHA00742.1"/>
    <property type="molecule type" value="Genomic_DNA"/>
</dbReference>
<evidence type="ECO:0000259" key="1">
    <source>
        <dbReference type="PROSITE" id="PS51918"/>
    </source>
</evidence>
<feature type="domain" description="Radical SAM core" evidence="1">
    <location>
        <begin position="211"/>
        <end position="448"/>
    </location>
</feature>
<dbReference type="InterPro" id="IPR006638">
    <property type="entry name" value="Elp3/MiaA/NifB-like_rSAM"/>
</dbReference>
<accession>A0A857DJR8</accession>
<evidence type="ECO:0000313" key="3">
    <source>
        <dbReference type="Proteomes" id="UP000430508"/>
    </source>
</evidence>
<proteinExistence type="predicted"/>
<dbReference type="InterPro" id="IPR007197">
    <property type="entry name" value="rSAM"/>
</dbReference>
<dbReference type="SFLD" id="SFLDS00029">
    <property type="entry name" value="Radical_SAM"/>
    <property type="match status" value="1"/>
</dbReference>
<dbReference type="InterPro" id="IPR023404">
    <property type="entry name" value="rSAM_horseshoe"/>
</dbReference>
<name>A0A857DJR8_9FIRM</name>
<keyword evidence="2" id="KW-0560">Oxidoreductase</keyword>
<dbReference type="PANTHER" id="PTHR13932:SF1">
    <property type="entry name" value="OXYGEN-INDEPENDENT COPROPORPHYRINOGEN-III OXIDASE-LIKE PROTEIN HEMZ"/>
    <property type="match status" value="1"/>
</dbReference>
<sequence length="542" mass="60695">MEESILLCSSTIDPKMLTSCSQIIAAFFPGKKFRTGRNLMAGELSSDVLSDDMPSAAIRSDAGIMRSAADNERSDAEGFCLNIESVNTASEKVYEICLTDRTTGKKYAKAVQTGSADDFYRLKLPGKEPLSQIILKRGLCTFLSEYTGKKLPWGSLTGIRPGKIIGKMTDLGYDEGQKNKILRELYLVDQEKVSLLHQIEQVQQPFRQTMKEAEHFAGVYLAIPFCPSRCFYCSFPSNSLAGKQSEQLCRYLKALKKEVKLTGEMMRGLGMKADSLYIGGGTPTVLSAADLQMLLETIRDEIPQAERCEYSVEAGRPDTIDYTKLTVMKNFGVSRISVNPQTMQEATLPVIGRRHTAADIRECFLLARDVSDWVINMDLILGLPGEGSEEVLDSVEKVLALQPDNITVHALALKRGSAAWENHSASNREDAIDWQDIQREVHRRIQQRGYIPYYLYRQKYIAGNLENIGYALQGKECRYNIAVIEEQQNIIGLGAGSVSKIRKRGSGHENIYHPLDLQCYEDQLMQVHQKIKQSLTDFLPVL</sequence>
<gene>
    <name evidence="2" type="primary">hemZ</name>
    <name evidence="2" type="ORF">GQ588_08905</name>
</gene>
<evidence type="ECO:0000313" key="2">
    <source>
        <dbReference type="EMBL" id="QHA00742.1"/>
    </source>
</evidence>
<dbReference type="Pfam" id="PF04055">
    <property type="entry name" value="Radical_SAM"/>
    <property type="match status" value="1"/>
</dbReference>
<organism evidence="2 3">
    <name type="scientific">Dehalobacter restrictus</name>
    <dbReference type="NCBI Taxonomy" id="55583"/>
    <lineage>
        <taxon>Bacteria</taxon>
        <taxon>Bacillati</taxon>
        <taxon>Bacillota</taxon>
        <taxon>Clostridia</taxon>
        <taxon>Eubacteriales</taxon>
        <taxon>Desulfitobacteriaceae</taxon>
        <taxon>Dehalobacter</taxon>
    </lineage>
</organism>
<dbReference type="GO" id="GO:0006779">
    <property type="term" value="P:porphyrin-containing compound biosynthetic process"/>
    <property type="evidence" value="ECO:0007669"/>
    <property type="project" value="TreeGrafter"/>
</dbReference>
<dbReference type="EC" id="1.3.98.3" evidence="2"/>